<dbReference type="InterPro" id="IPR004097">
    <property type="entry name" value="DHHA2"/>
</dbReference>
<dbReference type="InterPro" id="IPR038222">
    <property type="entry name" value="DHHA2_dom_sf"/>
</dbReference>
<dbReference type="SMART" id="SM01131">
    <property type="entry name" value="DHHA2"/>
    <property type="match status" value="1"/>
</dbReference>
<protein>
    <recommendedName>
        <fullName evidence="2">DHHA2 domain-containing protein</fullName>
    </recommendedName>
</protein>
<organism evidence="3 4">
    <name type="scientific">Pocillopora meandrina</name>
    <dbReference type="NCBI Taxonomy" id="46732"/>
    <lineage>
        <taxon>Eukaryota</taxon>
        <taxon>Metazoa</taxon>
        <taxon>Cnidaria</taxon>
        <taxon>Anthozoa</taxon>
        <taxon>Hexacorallia</taxon>
        <taxon>Scleractinia</taxon>
        <taxon>Astrocoeniina</taxon>
        <taxon>Pocilloporidae</taxon>
        <taxon>Pocillopora</taxon>
    </lineage>
</organism>
<dbReference type="EMBL" id="CALNXJ010000009">
    <property type="protein sequence ID" value="CAH3103934.1"/>
    <property type="molecule type" value="Genomic_DNA"/>
</dbReference>
<gene>
    <name evidence="3" type="ORF">PMEA_00035350</name>
</gene>
<dbReference type="Gene3D" id="3.10.310.20">
    <property type="entry name" value="DHHA2 domain"/>
    <property type="match status" value="1"/>
</dbReference>
<dbReference type="PANTHER" id="PTHR12112:SF39">
    <property type="entry name" value="EG:152A3.5 PROTEIN (FBGN0003116_PN PROTEIN)"/>
    <property type="match status" value="1"/>
</dbReference>
<name>A0AAU9W6U7_9CNID</name>
<dbReference type="Gene3D" id="3.90.1640.10">
    <property type="entry name" value="inorganic pyrophosphatase (n-terminal core)"/>
    <property type="match status" value="1"/>
</dbReference>
<comment type="similarity">
    <text evidence="1">Belongs to the PPase class C family. Prune subfamily.</text>
</comment>
<sequence length="372" mass="41913">MEAFLKFTKDCLANISQFSEVHVVLGNEACDLDSMVSSLLYAFSIYKTLINVPGKPIAVIPVFNIHKEDFCLRTEAVFLFQRYLLDSSSFIFIEDVDLENLLETGKLQLVLVDHNILAKRQKHLDVAVFEILVKYHRKDQWPANLKVRKKIEPVGSCCTLVTEKLLALDLLDGQMASLLLGSILLDTINLDPRAGRATDKDRNIVKQLQDKFPLALDELYRSVSTAKFDVSALCTLDLLRKDYKALPTVENKALSVGISSVSGLSLSDFFARTQVHQSISEYCLASSLDVLIIMFLYFVESLDDPPSRQIAVCGPHSEAKSKIAENLSCSGELNLRLYSERFQNCFVYDQENITASRKVVFPLVLDIIKNRF</sequence>
<dbReference type="Pfam" id="PF02833">
    <property type="entry name" value="DHHA2"/>
    <property type="match status" value="1"/>
</dbReference>
<feature type="domain" description="DHHA2" evidence="2">
    <location>
        <begin position="220"/>
        <end position="368"/>
    </location>
</feature>
<accession>A0AAU9W6U7</accession>
<evidence type="ECO:0000256" key="1">
    <source>
        <dbReference type="ARBA" id="ARBA00010331"/>
    </source>
</evidence>
<reference evidence="3 4" key="1">
    <citation type="submission" date="2022-05" db="EMBL/GenBank/DDBJ databases">
        <authorList>
            <consortium name="Genoscope - CEA"/>
            <person name="William W."/>
        </authorList>
    </citation>
    <scope>NUCLEOTIDE SEQUENCE [LARGE SCALE GENOMIC DNA]</scope>
</reference>
<evidence type="ECO:0000259" key="2">
    <source>
        <dbReference type="SMART" id="SM01131"/>
    </source>
</evidence>
<dbReference type="AlphaFoldDB" id="A0AAU9W6U7"/>
<keyword evidence="4" id="KW-1185">Reference proteome</keyword>
<proteinExistence type="inferred from homology"/>
<dbReference type="InterPro" id="IPR038763">
    <property type="entry name" value="DHH_sf"/>
</dbReference>
<evidence type="ECO:0000313" key="4">
    <source>
        <dbReference type="Proteomes" id="UP001159428"/>
    </source>
</evidence>
<dbReference type="GO" id="GO:0004309">
    <property type="term" value="F:exopolyphosphatase activity"/>
    <property type="evidence" value="ECO:0007669"/>
    <property type="project" value="TreeGrafter"/>
</dbReference>
<dbReference type="PANTHER" id="PTHR12112">
    <property type="entry name" value="BNIP - RELATED"/>
    <property type="match status" value="1"/>
</dbReference>
<comment type="caution">
    <text evidence="3">The sequence shown here is derived from an EMBL/GenBank/DDBJ whole genome shotgun (WGS) entry which is preliminary data.</text>
</comment>
<dbReference type="Proteomes" id="UP001159428">
    <property type="component" value="Unassembled WGS sequence"/>
</dbReference>
<dbReference type="GO" id="GO:0005737">
    <property type="term" value="C:cytoplasm"/>
    <property type="evidence" value="ECO:0007669"/>
    <property type="project" value="InterPro"/>
</dbReference>
<dbReference type="SUPFAM" id="SSF64182">
    <property type="entry name" value="DHH phosphoesterases"/>
    <property type="match status" value="1"/>
</dbReference>
<evidence type="ECO:0000313" key="3">
    <source>
        <dbReference type="EMBL" id="CAH3103934.1"/>
    </source>
</evidence>